<feature type="compositionally biased region" description="Low complexity" evidence="1">
    <location>
        <begin position="45"/>
        <end position="72"/>
    </location>
</feature>
<dbReference type="EMBL" id="OZ034815">
    <property type="protein sequence ID" value="CAL1367465.1"/>
    <property type="molecule type" value="Genomic_DNA"/>
</dbReference>
<feature type="region of interest" description="Disordered" evidence="1">
    <location>
        <begin position="37"/>
        <end position="72"/>
    </location>
</feature>
<reference evidence="2 3" key="1">
    <citation type="submission" date="2024-04" db="EMBL/GenBank/DDBJ databases">
        <authorList>
            <person name="Fracassetti M."/>
        </authorList>
    </citation>
    <scope>NUCLEOTIDE SEQUENCE [LARGE SCALE GENOMIC DNA]</scope>
</reference>
<organism evidence="2 3">
    <name type="scientific">Linum trigynum</name>
    <dbReference type="NCBI Taxonomy" id="586398"/>
    <lineage>
        <taxon>Eukaryota</taxon>
        <taxon>Viridiplantae</taxon>
        <taxon>Streptophyta</taxon>
        <taxon>Embryophyta</taxon>
        <taxon>Tracheophyta</taxon>
        <taxon>Spermatophyta</taxon>
        <taxon>Magnoliopsida</taxon>
        <taxon>eudicotyledons</taxon>
        <taxon>Gunneridae</taxon>
        <taxon>Pentapetalae</taxon>
        <taxon>rosids</taxon>
        <taxon>fabids</taxon>
        <taxon>Malpighiales</taxon>
        <taxon>Linaceae</taxon>
        <taxon>Linum</taxon>
    </lineage>
</organism>
<evidence type="ECO:0000313" key="3">
    <source>
        <dbReference type="Proteomes" id="UP001497516"/>
    </source>
</evidence>
<proteinExistence type="predicted"/>
<gene>
    <name evidence="2" type="ORF">LTRI10_LOCUS11119</name>
</gene>
<feature type="compositionally biased region" description="Polar residues" evidence="1">
    <location>
        <begin position="12"/>
        <end position="21"/>
    </location>
</feature>
<sequence>MQRIGPIDTDESSFTGNKNSCTRNDFEVKIHYEPLRPSLPTHRFLSPPETLSPLSPSLPMPSSSRSSSASSQ</sequence>
<dbReference type="AlphaFoldDB" id="A0AAV2D6D3"/>
<accession>A0AAV2D6D3</accession>
<feature type="region of interest" description="Disordered" evidence="1">
    <location>
        <begin position="1"/>
        <end position="21"/>
    </location>
</feature>
<evidence type="ECO:0000256" key="1">
    <source>
        <dbReference type="SAM" id="MobiDB-lite"/>
    </source>
</evidence>
<protein>
    <submittedName>
        <fullName evidence="2">Uncharacterized protein</fullName>
    </submittedName>
</protein>
<evidence type="ECO:0000313" key="2">
    <source>
        <dbReference type="EMBL" id="CAL1367465.1"/>
    </source>
</evidence>
<keyword evidence="3" id="KW-1185">Reference proteome</keyword>
<dbReference type="Proteomes" id="UP001497516">
    <property type="component" value="Chromosome 2"/>
</dbReference>
<name>A0AAV2D6D3_9ROSI</name>